<keyword evidence="3" id="KW-1185">Reference proteome</keyword>
<dbReference type="Proteomes" id="UP000009877">
    <property type="component" value="Unassembled WGS sequence"/>
</dbReference>
<reference evidence="2 3" key="1">
    <citation type="journal article" date="2014" name="Genome Announc.">
        <title>Draft Genome Sequence of Kocuria palustris PEL.</title>
        <authorList>
            <person name="Sharma G."/>
            <person name="Khatri I."/>
            <person name="Subramanian S."/>
        </authorList>
    </citation>
    <scope>NUCLEOTIDE SEQUENCE [LARGE SCALE GENOMIC DNA]</scope>
    <source>
        <strain evidence="2 3">PEL</strain>
    </source>
</reference>
<keyword evidence="1" id="KW-0472">Membrane</keyword>
<dbReference type="EMBL" id="ANHZ02000020">
    <property type="protein sequence ID" value="EME35900.1"/>
    <property type="molecule type" value="Genomic_DNA"/>
</dbReference>
<name>M2YBR3_9MICC</name>
<evidence type="ECO:0000313" key="3">
    <source>
        <dbReference type="Proteomes" id="UP000009877"/>
    </source>
</evidence>
<sequence>MLSGPAGTALIALLAVGAAMLLSSGPLWMTLAGLVAAVAGMILAVVALARIRRAPRKATIIMTSVIALVIGLWSLIGGGARLLFWDQVSAYDTCMSSSVTIAGTSSCQQELEDGLREAILPGSAQDAPADGPTS</sequence>
<comment type="caution">
    <text evidence="2">The sequence shown here is derived from an EMBL/GenBank/DDBJ whole genome shotgun (WGS) entry which is preliminary data.</text>
</comment>
<evidence type="ECO:0000313" key="2">
    <source>
        <dbReference type="EMBL" id="EME35900.1"/>
    </source>
</evidence>
<feature type="transmembrane region" description="Helical" evidence="1">
    <location>
        <begin position="60"/>
        <end position="85"/>
    </location>
</feature>
<organism evidence="2 3">
    <name type="scientific">Kocuria palustris PEL</name>
    <dbReference type="NCBI Taxonomy" id="1236550"/>
    <lineage>
        <taxon>Bacteria</taxon>
        <taxon>Bacillati</taxon>
        <taxon>Actinomycetota</taxon>
        <taxon>Actinomycetes</taxon>
        <taxon>Micrococcales</taxon>
        <taxon>Micrococcaceae</taxon>
        <taxon>Kocuria</taxon>
    </lineage>
</organism>
<proteinExistence type="predicted"/>
<dbReference type="STRING" id="71999.KPaMU14_02490"/>
<evidence type="ECO:0000256" key="1">
    <source>
        <dbReference type="SAM" id="Phobius"/>
    </source>
</evidence>
<protein>
    <submittedName>
        <fullName evidence="2">Uncharacterized protein</fullName>
    </submittedName>
</protein>
<keyword evidence="1" id="KW-1133">Transmembrane helix</keyword>
<keyword evidence="1" id="KW-0812">Transmembrane</keyword>
<dbReference type="AlphaFoldDB" id="M2YBR3"/>
<accession>M2YBR3</accession>
<gene>
    <name evidence="2" type="ORF">C884_01300</name>
</gene>
<feature type="transmembrane region" description="Helical" evidence="1">
    <location>
        <begin position="27"/>
        <end position="48"/>
    </location>
</feature>